<comment type="subcellular location">
    <subcellularLocation>
        <location evidence="1">Membrane</location>
        <topology evidence="1">Multi-pass membrane protein</topology>
    </subcellularLocation>
</comment>
<evidence type="ECO:0000313" key="6">
    <source>
        <dbReference type="Proteomes" id="UP000050790"/>
    </source>
</evidence>
<evidence type="ECO:0000256" key="5">
    <source>
        <dbReference type="SAM" id="Phobius"/>
    </source>
</evidence>
<dbReference type="AlphaFoldDB" id="A0AA84ZRD7"/>
<dbReference type="Pfam" id="PF00335">
    <property type="entry name" value="Tetraspanin"/>
    <property type="match status" value="1"/>
</dbReference>
<feature type="transmembrane region" description="Helical" evidence="5">
    <location>
        <begin position="242"/>
        <end position="268"/>
    </location>
</feature>
<evidence type="ECO:0000256" key="1">
    <source>
        <dbReference type="ARBA" id="ARBA00004141"/>
    </source>
</evidence>
<feature type="transmembrane region" description="Helical" evidence="5">
    <location>
        <begin position="100"/>
        <end position="124"/>
    </location>
</feature>
<name>A0AA84ZRD7_9TREM</name>
<evidence type="ECO:0000256" key="4">
    <source>
        <dbReference type="ARBA" id="ARBA00023136"/>
    </source>
</evidence>
<keyword evidence="3 5" id="KW-1133">Transmembrane helix</keyword>
<feature type="transmembrane region" description="Helical" evidence="5">
    <location>
        <begin position="30"/>
        <end position="56"/>
    </location>
</feature>
<evidence type="ECO:0008006" key="8">
    <source>
        <dbReference type="Google" id="ProtNLM"/>
    </source>
</evidence>
<organism evidence="6 7">
    <name type="scientific">Schistosoma margrebowiei</name>
    <dbReference type="NCBI Taxonomy" id="48269"/>
    <lineage>
        <taxon>Eukaryota</taxon>
        <taxon>Metazoa</taxon>
        <taxon>Spiralia</taxon>
        <taxon>Lophotrochozoa</taxon>
        <taxon>Platyhelminthes</taxon>
        <taxon>Trematoda</taxon>
        <taxon>Digenea</taxon>
        <taxon>Strigeidida</taxon>
        <taxon>Schistosomatoidea</taxon>
        <taxon>Schistosomatidae</taxon>
        <taxon>Schistosoma</taxon>
    </lineage>
</organism>
<dbReference type="GO" id="GO:0016020">
    <property type="term" value="C:membrane"/>
    <property type="evidence" value="ECO:0007669"/>
    <property type="project" value="UniProtKB-SubCell"/>
</dbReference>
<dbReference type="Proteomes" id="UP000050790">
    <property type="component" value="Unassembled WGS sequence"/>
</dbReference>
<evidence type="ECO:0000256" key="3">
    <source>
        <dbReference type="ARBA" id="ARBA00022989"/>
    </source>
</evidence>
<dbReference type="WBParaSite" id="SMRG1_44280.1">
    <property type="protein sequence ID" value="SMRG1_44280.1"/>
    <property type="gene ID" value="SMRG1_44280"/>
</dbReference>
<keyword evidence="2 5" id="KW-0812">Transmembrane</keyword>
<dbReference type="InterPro" id="IPR008952">
    <property type="entry name" value="Tetraspanin_EC2_sf"/>
</dbReference>
<dbReference type="Gene3D" id="1.10.1450.10">
    <property type="entry name" value="Tetraspanin"/>
    <property type="match status" value="1"/>
</dbReference>
<keyword evidence="4 5" id="KW-0472">Membrane</keyword>
<dbReference type="SUPFAM" id="SSF48652">
    <property type="entry name" value="Tetraspanin"/>
    <property type="match status" value="1"/>
</dbReference>
<evidence type="ECO:0000256" key="2">
    <source>
        <dbReference type="ARBA" id="ARBA00022692"/>
    </source>
</evidence>
<proteinExistence type="predicted"/>
<dbReference type="InterPro" id="IPR018499">
    <property type="entry name" value="Tetraspanin/Peripherin"/>
</dbReference>
<evidence type="ECO:0000313" key="7">
    <source>
        <dbReference type="WBParaSite" id="SMRG1_44280.1"/>
    </source>
</evidence>
<sequence length="338" mass="38586">MERTSKLMHNLRFRQKHFHSQMAKLKIISIILNSILIIIGIIIFSSVLLVISYPIWLKMFISLQKITISYAILIWIVFFCITSIILGIIGIFAIQRKATLILGIQIFALVFLAVLESGILYTILSQWLRHLEVGVTFAVQMFQPGLEDKTVMANIQEALHCCGRGSYGDYDVANEAIPKQHVPYSCCDLQTYTNEHCNNASKLTKPKFNSFTIKSSELNNLFYVIPYYLAYPEGCVNRLKNLFLPIVIGCFCLLISVNIIAIFINCFYVQKAADEEEYEQNWLDSQKFLKETKEAFCLKPQKQVEISCDASISNVDDLSVFQGQLSRRRTSSIPSNMD</sequence>
<reference evidence="7" key="1">
    <citation type="submission" date="2023-11" db="UniProtKB">
        <authorList>
            <consortium name="WormBaseParasite"/>
        </authorList>
    </citation>
    <scope>IDENTIFICATION</scope>
</reference>
<accession>A0AA84ZRD7</accession>
<protein>
    <recommendedName>
        <fullName evidence="8">Tetraspanin</fullName>
    </recommendedName>
</protein>
<feature type="transmembrane region" description="Helical" evidence="5">
    <location>
        <begin position="68"/>
        <end position="93"/>
    </location>
</feature>